<dbReference type="PROSITE" id="PS00070">
    <property type="entry name" value="ALDEHYDE_DEHYDR_CYS"/>
    <property type="match status" value="1"/>
</dbReference>
<evidence type="ECO:0000313" key="6">
    <source>
        <dbReference type="Proteomes" id="UP001399917"/>
    </source>
</evidence>
<dbReference type="NCBIfam" id="TIGR01722">
    <property type="entry name" value="MMSDH"/>
    <property type="match status" value="1"/>
</dbReference>
<dbReference type="InterPro" id="IPR016160">
    <property type="entry name" value="Ald_DH_CS_CYS"/>
</dbReference>
<dbReference type="InterPro" id="IPR016162">
    <property type="entry name" value="Ald_DH_N"/>
</dbReference>
<protein>
    <recommendedName>
        <fullName evidence="1">methylmalonate-semialdehyde dehydrogenase (CoA acylating)</fullName>
        <ecNumber evidence="1">1.2.1.27</ecNumber>
    </recommendedName>
</protein>
<name>A0ABP7KBJ8_9RHOB</name>
<reference evidence="6" key="1">
    <citation type="journal article" date="2019" name="Int. J. Syst. Evol. Microbiol.">
        <title>The Global Catalogue of Microorganisms (GCM) 10K type strain sequencing project: providing services to taxonomists for standard genome sequencing and annotation.</title>
        <authorList>
            <consortium name="The Broad Institute Genomics Platform"/>
            <consortium name="The Broad Institute Genome Sequencing Center for Infectious Disease"/>
            <person name="Wu L."/>
            <person name="Ma J."/>
        </authorList>
    </citation>
    <scope>NUCLEOTIDE SEQUENCE [LARGE SCALE GENOMIC DNA]</scope>
    <source>
        <strain evidence="6">JCM 17190</strain>
    </source>
</reference>
<evidence type="ECO:0000259" key="4">
    <source>
        <dbReference type="Pfam" id="PF00171"/>
    </source>
</evidence>
<dbReference type="InterPro" id="IPR015590">
    <property type="entry name" value="Aldehyde_DH_dom"/>
</dbReference>
<dbReference type="InterPro" id="IPR016161">
    <property type="entry name" value="Ald_DH/histidinol_DH"/>
</dbReference>
<dbReference type="EMBL" id="BAABDF010000007">
    <property type="protein sequence ID" value="GAA3871960.1"/>
    <property type="molecule type" value="Genomic_DNA"/>
</dbReference>
<dbReference type="Gene3D" id="3.40.605.10">
    <property type="entry name" value="Aldehyde Dehydrogenase, Chain A, domain 1"/>
    <property type="match status" value="1"/>
</dbReference>
<sequence>MKELTHFIDGAAVKGTSGRFSDVLNPATGEVQAKVPLASAAEVDAAVARAEIAQKKWAQVNPQRRARVMMKFGQLVNEHMDALAECLSREHGKTLPDARGDVQRGLEVVEVCMGAPAMLKGEYTGDAGPGIDLYSMRQPLGVVAGITPFNFPAMIPMWKMAPAISAGNAMILKPSERTPSTAMMLADLLKEAGLPDGVLQVVHGGKEAVDALLDNETVQAVGFVGSTPIAHYIYSRAAAQGKRAQCFGGAKNHMLIMPDADLDKAADALVGAGYGAAGERCMAISVAVPVGQETADRLIEKLVPKIESLKVGPYTGGADVDFGPLITAASKERVERLIQSGVDQGADLVVDGRGLSIQGYENGFFTGASLFDNVTPDMEIYREEIFGPVLCTVRAETYEEGLNLVMENDYGNGTAIYTADGDTARDFATRVNVGMVGVNFPIPVPLSYYSFGGWKKSAFGDLNQYGPDAFRFYTKTKTVTSRWFSGIKDGAALNFKALD</sequence>
<dbReference type="PANTHER" id="PTHR43866">
    <property type="entry name" value="MALONATE-SEMIALDEHYDE DEHYDROGENASE"/>
    <property type="match status" value="1"/>
</dbReference>
<gene>
    <name evidence="5" type="ORF">GCM10022404_22310</name>
</gene>
<keyword evidence="2" id="KW-0560">Oxidoreductase</keyword>
<dbReference type="Gene3D" id="3.40.309.10">
    <property type="entry name" value="Aldehyde Dehydrogenase, Chain A, domain 2"/>
    <property type="match status" value="1"/>
</dbReference>
<dbReference type="EC" id="1.2.1.27" evidence="1"/>
<proteinExistence type="predicted"/>
<keyword evidence="3" id="KW-0520">NAD</keyword>
<evidence type="ECO:0000313" key="5">
    <source>
        <dbReference type="EMBL" id="GAA3871960.1"/>
    </source>
</evidence>
<dbReference type="PANTHER" id="PTHR43866:SF4">
    <property type="entry name" value="MALONATE-SEMIALDEHYDE DEHYDROGENASE"/>
    <property type="match status" value="1"/>
</dbReference>
<feature type="domain" description="Aldehyde dehydrogenase" evidence="4">
    <location>
        <begin position="15"/>
        <end position="479"/>
    </location>
</feature>
<dbReference type="Proteomes" id="UP001399917">
    <property type="component" value="Unassembled WGS sequence"/>
</dbReference>
<evidence type="ECO:0000256" key="1">
    <source>
        <dbReference type="ARBA" id="ARBA00013048"/>
    </source>
</evidence>
<evidence type="ECO:0000256" key="2">
    <source>
        <dbReference type="ARBA" id="ARBA00023002"/>
    </source>
</evidence>
<dbReference type="InterPro" id="IPR016163">
    <property type="entry name" value="Ald_DH_C"/>
</dbReference>
<comment type="caution">
    <text evidence="5">The sequence shown here is derived from an EMBL/GenBank/DDBJ whole genome shotgun (WGS) entry which is preliminary data.</text>
</comment>
<dbReference type="Pfam" id="PF00171">
    <property type="entry name" value="Aldedh"/>
    <property type="match status" value="1"/>
</dbReference>
<dbReference type="SUPFAM" id="SSF53720">
    <property type="entry name" value="ALDH-like"/>
    <property type="match status" value="1"/>
</dbReference>
<keyword evidence="6" id="KW-1185">Reference proteome</keyword>
<dbReference type="RefSeq" id="WP_344847207.1">
    <property type="nucleotide sequence ID" value="NZ_BAABDF010000007.1"/>
</dbReference>
<accession>A0ABP7KBJ8</accession>
<evidence type="ECO:0000256" key="3">
    <source>
        <dbReference type="ARBA" id="ARBA00023027"/>
    </source>
</evidence>
<organism evidence="5 6">
    <name type="scientific">Celeribacter arenosi</name>
    <dbReference type="NCBI Taxonomy" id="792649"/>
    <lineage>
        <taxon>Bacteria</taxon>
        <taxon>Pseudomonadati</taxon>
        <taxon>Pseudomonadota</taxon>
        <taxon>Alphaproteobacteria</taxon>
        <taxon>Rhodobacterales</taxon>
        <taxon>Roseobacteraceae</taxon>
        <taxon>Celeribacter</taxon>
    </lineage>
</organism>
<dbReference type="InterPro" id="IPR010061">
    <property type="entry name" value="MeMal-semiAld_DH"/>
</dbReference>
<dbReference type="CDD" id="cd07085">
    <property type="entry name" value="ALDH_F6_MMSDH"/>
    <property type="match status" value="1"/>
</dbReference>